<gene>
    <name evidence="11" type="primary">SHE3</name>
    <name evidence="13" type="ORF">LAQU0_S04e05996g</name>
</gene>
<dbReference type="OrthoDB" id="6088208at2759"/>
<keyword evidence="4 11" id="KW-0813">Transport</keyword>
<dbReference type="EMBL" id="LN890563">
    <property type="protein sequence ID" value="CUS22005.1"/>
    <property type="molecule type" value="Genomic_DNA"/>
</dbReference>
<evidence type="ECO:0000256" key="3">
    <source>
        <dbReference type="ARBA" id="ARBA00019884"/>
    </source>
</evidence>
<feature type="coiled-coil region" evidence="11">
    <location>
        <begin position="105"/>
        <end position="139"/>
    </location>
</feature>
<comment type="subcellular location">
    <subcellularLocation>
        <location evidence="1 11">Endoplasmic reticulum membrane</location>
        <topology evidence="1 11">Peripheral membrane protein</topology>
    </subcellularLocation>
</comment>
<keyword evidence="5 11" id="KW-0509">mRNA transport</keyword>
<dbReference type="SUPFAM" id="SSF103657">
    <property type="entry name" value="BAR/IMD domain-like"/>
    <property type="match status" value="1"/>
</dbReference>
<feature type="compositionally biased region" description="Polar residues" evidence="12">
    <location>
        <begin position="409"/>
        <end position="423"/>
    </location>
</feature>
<dbReference type="GO" id="GO:0005789">
    <property type="term" value="C:endoplasmic reticulum membrane"/>
    <property type="evidence" value="ECO:0007669"/>
    <property type="project" value="UniProtKB-SubCell"/>
</dbReference>
<evidence type="ECO:0000256" key="9">
    <source>
        <dbReference type="ARBA" id="ARBA00023136"/>
    </source>
</evidence>
<dbReference type="GO" id="GO:0003723">
    <property type="term" value="F:RNA binding"/>
    <property type="evidence" value="ECO:0007669"/>
    <property type="project" value="UniProtKB-KW"/>
</dbReference>
<evidence type="ECO:0000256" key="10">
    <source>
        <dbReference type="ARBA" id="ARBA00024975"/>
    </source>
</evidence>
<evidence type="ECO:0000256" key="8">
    <source>
        <dbReference type="ARBA" id="ARBA00023054"/>
    </source>
</evidence>
<keyword evidence="8 11" id="KW-0175">Coiled coil</keyword>
<feature type="region of interest" description="Disordered" evidence="12">
    <location>
        <begin position="1"/>
        <end position="21"/>
    </location>
</feature>
<evidence type="ECO:0000256" key="4">
    <source>
        <dbReference type="ARBA" id="ARBA00022448"/>
    </source>
</evidence>
<reference evidence="14" key="1">
    <citation type="submission" date="2015-10" db="EMBL/GenBank/DDBJ databases">
        <authorList>
            <person name="Devillers H."/>
        </authorList>
    </citation>
    <scope>NUCLEOTIDE SEQUENCE [LARGE SCALE GENOMIC DNA]</scope>
</reference>
<protein>
    <recommendedName>
        <fullName evidence="3 11">SWI5-dependent HO expression protein 3</fullName>
    </recommendedName>
</protein>
<comment type="similarity">
    <text evidence="2 11">Belongs to the SHE3 family.</text>
</comment>
<evidence type="ECO:0000256" key="5">
    <source>
        <dbReference type="ARBA" id="ARBA00022816"/>
    </source>
</evidence>
<dbReference type="InterPro" id="IPR031398">
    <property type="entry name" value="She3"/>
</dbReference>
<comment type="function">
    <text evidence="10">RNA-binding protein that binds specific mRNAs including the ASH1 mRNA, coding for a repressor of the HO endonuclease. Part of the mRNA localization machinery that restricts accumulation of certain proteins to the bud and in the daughter cell. Required for the delivery of cortical endoplasmic reticulum into the emerging bud.</text>
</comment>
<evidence type="ECO:0000256" key="11">
    <source>
        <dbReference type="RuleBase" id="RU362142"/>
    </source>
</evidence>
<keyword evidence="6 11" id="KW-0256">Endoplasmic reticulum</keyword>
<feature type="compositionally biased region" description="Low complexity" evidence="12">
    <location>
        <begin position="354"/>
        <end position="380"/>
    </location>
</feature>
<dbReference type="GO" id="GO:0048309">
    <property type="term" value="P:endoplasmic reticulum inheritance"/>
    <property type="evidence" value="ECO:0007669"/>
    <property type="project" value="InterPro"/>
</dbReference>
<feature type="compositionally biased region" description="Low complexity" evidence="12">
    <location>
        <begin position="293"/>
        <end position="310"/>
    </location>
</feature>
<dbReference type="Proteomes" id="UP000236544">
    <property type="component" value="Unassembled WGS sequence"/>
</dbReference>
<name>A0A0N7MLD8_9SACH</name>
<evidence type="ECO:0000313" key="13">
    <source>
        <dbReference type="EMBL" id="CUS22005.1"/>
    </source>
</evidence>
<keyword evidence="14" id="KW-1185">Reference proteome</keyword>
<evidence type="ECO:0000256" key="2">
    <source>
        <dbReference type="ARBA" id="ARBA00008123"/>
    </source>
</evidence>
<evidence type="ECO:0000256" key="1">
    <source>
        <dbReference type="ARBA" id="ARBA00004406"/>
    </source>
</evidence>
<dbReference type="AlphaFoldDB" id="A0A0N7MLD8"/>
<keyword evidence="9 11" id="KW-0472">Membrane</keyword>
<dbReference type="InterPro" id="IPR027267">
    <property type="entry name" value="AH/BAR_dom_sf"/>
</dbReference>
<feature type="compositionally biased region" description="Low complexity" evidence="12">
    <location>
        <begin position="388"/>
        <end position="401"/>
    </location>
</feature>
<dbReference type="GO" id="GO:0051028">
    <property type="term" value="P:mRNA transport"/>
    <property type="evidence" value="ECO:0007669"/>
    <property type="project" value="UniProtKB-UniRule"/>
</dbReference>
<evidence type="ECO:0000256" key="7">
    <source>
        <dbReference type="ARBA" id="ARBA00022884"/>
    </source>
</evidence>
<sequence>MSNQEGDFQAARLESPMKMSPSKVSMNHGTFMANMQNGYSPTREGTAAGSSSTRVIEALHAQIDSLTKTNLDLTVQSNNLLSRLESSNNTQSKHLESISTLKHENDNLGLMLTRKERRVRDLEQQLSQLKHSYEEAAMDNKTMRHKLQTSGQREGTLESQLQQLQVQYDALVDGQKRYREKYDFEVEELKRSLQNFKRDNEIYLTKNIQTVVSNNTALQTKINQYSGKYKNLESLSQQHMQELSREVESMASQLDLAKWEKLYEESRNLAIEYSEKANVPLSPSFLAQHGVKPGSRSPSISSSSTFVHPSQIRVPKVRHSSSSTKRSSFYGSNVSVSGGSVPGVKQPSASPTVPSSGGLPGVRRSSSVRGSNSSSRNSSGDLASAEPAAQSQKGSSKNSANNKKKRMSSHSYSKSNGFSFSEP</sequence>
<evidence type="ECO:0000313" key="14">
    <source>
        <dbReference type="Proteomes" id="UP000236544"/>
    </source>
</evidence>
<feature type="region of interest" description="Disordered" evidence="12">
    <location>
        <begin position="289"/>
        <end position="423"/>
    </location>
</feature>
<proteinExistence type="inferred from homology"/>
<feature type="compositionally biased region" description="Low complexity" evidence="12">
    <location>
        <begin position="320"/>
        <end position="344"/>
    </location>
</feature>
<evidence type="ECO:0000256" key="6">
    <source>
        <dbReference type="ARBA" id="ARBA00022824"/>
    </source>
</evidence>
<feature type="coiled-coil region" evidence="11">
    <location>
        <begin position="179"/>
        <end position="260"/>
    </location>
</feature>
<keyword evidence="7 11" id="KW-0694">RNA-binding</keyword>
<dbReference type="Gene3D" id="1.20.1270.60">
    <property type="entry name" value="Arfaptin homology (AH) domain/BAR domain"/>
    <property type="match status" value="1"/>
</dbReference>
<organism evidence="13 14">
    <name type="scientific">Lachancea quebecensis</name>
    <dbReference type="NCBI Taxonomy" id="1654605"/>
    <lineage>
        <taxon>Eukaryota</taxon>
        <taxon>Fungi</taxon>
        <taxon>Dikarya</taxon>
        <taxon>Ascomycota</taxon>
        <taxon>Saccharomycotina</taxon>
        <taxon>Saccharomycetes</taxon>
        <taxon>Saccharomycetales</taxon>
        <taxon>Saccharomycetaceae</taxon>
        <taxon>Lachancea</taxon>
    </lineage>
</organism>
<dbReference type="Pfam" id="PF17078">
    <property type="entry name" value="SHE3"/>
    <property type="match status" value="1"/>
</dbReference>
<accession>A0A0N7MLD8</accession>
<evidence type="ECO:0000256" key="12">
    <source>
        <dbReference type="SAM" id="MobiDB-lite"/>
    </source>
</evidence>